<proteinExistence type="predicted"/>
<dbReference type="SUPFAM" id="SSF81383">
    <property type="entry name" value="F-box domain"/>
    <property type="match status" value="1"/>
</dbReference>
<dbReference type="EMBL" id="JAKLMC020000012">
    <property type="protein sequence ID" value="KAK5953259.1"/>
    <property type="molecule type" value="Genomic_DNA"/>
</dbReference>
<dbReference type="InterPro" id="IPR036047">
    <property type="entry name" value="F-box-like_dom_sf"/>
</dbReference>
<dbReference type="Gene3D" id="1.20.1280.50">
    <property type="match status" value="1"/>
</dbReference>
<dbReference type="AlphaFoldDB" id="A0AAN8EDS7"/>
<protein>
    <recommendedName>
        <fullName evidence="3">F-box domain-containing protein</fullName>
    </recommendedName>
</protein>
<evidence type="ECO:0000313" key="1">
    <source>
        <dbReference type="EMBL" id="KAK5953259.1"/>
    </source>
</evidence>
<reference evidence="1 2" key="1">
    <citation type="submission" date="2022-12" db="EMBL/GenBank/DDBJ databases">
        <title>Genomic features and morphological characterization of a novel Knufia sp. strain isolated from spacecraft assembly facility.</title>
        <authorList>
            <person name="Teixeira M."/>
            <person name="Chander A.M."/>
            <person name="Stajich J.E."/>
            <person name="Venkateswaran K."/>
        </authorList>
    </citation>
    <scope>NUCLEOTIDE SEQUENCE [LARGE SCALE GENOMIC DNA]</scope>
    <source>
        <strain evidence="1 2">FJI-L2-BK-P2</strain>
    </source>
</reference>
<evidence type="ECO:0008006" key="3">
    <source>
        <dbReference type="Google" id="ProtNLM"/>
    </source>
</evidence>
<sequence length="350" mass="39585">MDFISKVPDEVLLQIFSNVPYDGKQGCSLRGVSKKMDRVARDKALPKLVAKVQYPPFYLVVETLYPRRAFLWLDLEIIHQKWQDYQPWAILLPHADPDSLSTGITLIDACYTIILATHTTQFDIEGRIIRTNLTLARLVRKAIPIEALLLLRYIISLTDEALQATYFEDPAGDFALSTNDQDIIAVNCLFRSSLSAEISRLLVRHKVANIYDQSLSTSDAMRQHLEIPGHERAGWQDALVLGVAVDQALKQHFHLSTQTQSNSDQSVRSKLVRAYQTHIDINRKVKATFDDEQAAKVINGSINAREIIGRVVEQLIEIQSMDTDDMEVAVEEELEALGLDNWPRAAYLDS</sequence>
<organism evidence="1 2">
    <name type="scientific">Knufia fluminis</name>
    <dbReference type="NCBI Taxonomy" id="191047"/>
    <lineage>
        <taxon>Eukaryota</taxon>
        <taxon>Fungi</taxon>
        <taxon>Dikarya</taxon>
        <taxon>Ascomycota</taxon>
        <taxon>Pezizomycotina</taxon>
        <taxon>Eurotiomycetes</taxon>
        <taxon>Chaetothyriomycetidae</taxon>
        <taxon>Chaetothyriales</taxon>
        <taxon>Trichomeriaceae</taxon>
        <taxon>Knufia</taxon>
    </lineage>
</organism>
<accession>A0AAN8EDS7</accession>
<gene>
    <name evidence="1" type="ORF">OHC33_005827</name>
</gene>
<comment type="caution">
    <text evidence="1">The sequence shown here is derived from an EMBL/GenBank/DDBJ whole genome shotgun (WGS) entry which is preliminary data.</text>
</comment>
<keyword evidence="2" id="KW-1185">Reference proteome</keyword>
<dbReference type="Proteomes" id="UP001316803">
    <property type="component" value="Unassembled WGS sequence"/>
</dbReference>
<evidence type="ECO:0000313" key="2">
    <source>
        <dbReference type="Proteomes" id="UP001316803"/>
    </source>
</evidence>
<name>A0AAN8EDS7_9EURO</name>